<evidence type="ECO:0000313" key="3">
    <source>
        <dbReference type="Proteomes" id="UP000241912"/>
    </source>
</evidence>
<sequence length="72" mass="8137">MMDVNKTPPEKMTTEQRRQEIASLLANGLIRLRNAYSLPSPKDLPESEFELDSSGHRSVHSNPVNKTKTESK</sequence>
<name>A0A2P7NUL2_9PROT</name>
<accession>A0A2P7NUL2</accession>
<evidence type="ECO:0000313" key="2">
    <source>
        <dbReference type="EMBL" id="PSJ17160.1"/>
    </source>
</evidence>
<dbReference type="EMBL" id="PXXU01000026">
    <property type="protein sequence ID" value="PSJ17160.1"/>
    <property type="molecule type" value="Genomic_DNA"/>
</dbReference>
<reference evidence="2 3" key="1">
    <citation type="submission" date="2018-03" db="EMBL/GenBank/DDBJ databases">
        <title>Draft genome of Nitrosomonas supralitoralis APG5.</title>
        <authorList>
            <person name="Urakawa H."/>
            <person name="Lopez J.V."/>
        </authorList>
    </citation>
    <scope>NUCLEOTIDE SEQUENCE [LARGE SCALE GENOMIC DNA]</scope>
    <source>
        <strain evidence="2 3">APG5</strain>
    </source>
</reference>
<dbReference type="AlphaFoldDB" id="A0A2P7NUL2"/>
<evidence type="ECO:0000256" key="1">
    <source>
        <dbReference type="SAM" id="MobiDB-lite"/>
    </source>
</evidence>
<organism evidence="2 3">
    <name type="scientific">Nitrosomonas supralitoralis</name>
    <dbReference type="NCBI Taxonomy" id="2116706"/>
    <lineage>
        <taxon>Bacteria</taxon>
        <taxon>Pseudomonadati</taxon>
        <taxon>Pseudomonadota</taxon>
        <taxon>Betaproteobacteria</taxon>
        <taxon>Nitrosomonadales</taxon>
        <taxon>Nitrosomonadaceae</taxon>
        <taxon>Nitrosomonas</taxon>
    </lineage>
</organism>
<comment type="caution">
    <text evidence="2">The sequence shown here is derived from an EMBL/GenBank/DDBJ whole genome shotgun (WGS) entry which is preliminary data.</text>
</comment>
<gene>
    <name evidence="2" type="ORF">C7H79_09670</name>
</gene>
<dbReference type="Proteomes" id="UP000241912">
    <property type="component" value="Unassembled WGS sequence"/>
</dbReference>
<dbReference type="OrthoDB" id="5297361at2"/>
<proteinExistence type="predicted"/>
<protein>
    <submittedName>
        <fullName evidence="2">Uncharacterized protein</fullName>
    </submittedName>
</protein>
<feature type="region of interest" description="Disordered" evidence="1">
    <location>
        <begin position="37"/>
        <end position="72"/>
    </location>
</feature>
<keyword evidence="3" id="KW-1185">Reference proteome</keyword>